<dbReference type="InterPro" id="IPR027417">
    <property type="entry name" value="P-loop_NTPase"/>
</dbReference>
<accession>A0A9X3RDU0</accession>
<organism evidence="1 2">
    <name type="scientific">Paenisporosarcina quisquiliarum</name>
    <dbReference type="NCBI Taxonomy" id="365346"/>
    <lineage>
        <taxon>Bacteria</taxon>
        <taxon>Bacillati</taxon>
        <taxon>Bacillota</taxon>
        <taxon>Bacilli</taxon>
        <taxon>Bacillales</taxon>
        <taxon>Caryophanaceae</taxon>
        <taxon>Paenisporosarcina</taxon>
    </lineage>
</organism>
<comment type="caution">
    <text evidence="1">The sequence shown here is derived from an EMBL/GenBank/DDBJ whole genome shotgun (WGS) entry which is preliminary data.</text>
</comment>
<dbReference type="SUPFAM" id="SSF52540">
    <property type="entry name" value="P-loop containing nucleoside triphosphate hydrolases"/>
    <property type="match status" value="1"/>
</dbReference>
<keyword evidence="2" id="KW-1185">Reference proteome</keyword>
<proteinExistence type="predicted"/>
<reference evidence="1" key="1">
    <citation type="submission" date="2022-05" db="EMBL/GenBank/DDBJ databases">
        <authorList>
            <person name="Colautti A."/>
            <person name="Iacumin L."/>
        </authorList>
    </citation>
    <scope>NUCLEOTIDE SEQUENCE</scope>
    <source>
        <strain evidence="1">SK 55</strain>
    </source>
</reference>
<dbReference type="InterPro" id="IPR052922">
    <property type="entry name" value="Cytidylate_Kinase-2"/>
</dbReference>
<dbReference type="Pfam" id="PF13238">
    <property type="entry name" value="AAA_18"/>
    <property type="match status" value="1"/>
</dbReference>
<dbReference type="AlphaFoldDB" id="A0A9X3RDU0"/>
<dbReference type="Proteomes" id="UP001152173">
    <property type="component" value="Unassembled WGS sequence"/>
</dbReference>
<dbReference type="PANTHER" id="PTHR37816:SF2">
    <property type="entry name" value="DNA TOPOLOGY MODULATION PROTEIN FLAR-RELATED PROTEIN"/>
    <property type="match status" value="1"/>
</dbReference>
<name>A0A9X3RDU0_9BACL</name>
<evidence type="ECO:0000313" key="1">
    <source>
        <dbReference type="EMBL" id="MCZ8536822.1"/>
    </source>
</evidence>
<dbReference type="PANTHER" id="PTHR37816">
    <property type="entry name" value="YALI0E33011P"/>
    <property type="match status" value="1"/>
</dbReference>
<gene>
    <name evidence="1" type="ORF">M9R32_06475</name>
</gene>
<dbReference type="Gene3D" id="3.40.50.300">
    <property type="entry name" value="P-loop containing nucleotide triphosphate hydrolases"/>
    <property type="match status" value="1"/>
</dbReference>
<dbReference type="RefSeq" id="WP_269925919.1">
    <property type="nucleotide sequence ID" value="NZ_JAMKBJ010000004.1"/>
</dbReference>
<dbReference type="EMBL" id="JAMKBJ010000004">
    <property type="protein sequence ID" value="MCZ8536822.1"/>
    <property type="molecule type" value="Genomic_DNA"/>
</dbReference>
<evidence type="ECO:0000313" key="2">
    <source>
        <dbReference type="Proteomes" id="UP001152173"/>
    </source>
</evidence>
<sequence length="163" mass="19131">MANKIRIVGSVGSGKTTLARKLARQKGIEMHSLDDVVWSRSEDGDIRNSEEKRDAQLADILSQPSWIIEGAHLGWSYKTFDEADQIIFLHPRLSVRLYRISHRFYRQKRGIEQASYIPSWRMYGRMFKWTYQYETIYKKQVRKIVNNAHEKAVEIRDGKEVGV</sequence>
<protein>
    <submittedName>
        <fullName evidence="1">AAA family ATPase</fullName>
    </submittedName>
</protein>